<evidence type="ECO:0000256" key="4">
    <source>
        <dbReference type="ARBA" id="ARBA00012448"/>
    </source>
</evidence>
<dbReference type="GO" id="GO:0009252">
    <property type="term" value="P:peptidoglycan biosynthetic process"/>
    <property type="evidence" value="ECO:0007669"/>
    <property type="project" value="UniProtKB-UniPathway"/>
</dbReference>
<evidence type="ECO:0000256" key="7">
    <source>
        <dbReference type="ARBA" id="ARBA00022729"/>
    </source>
</evidence>
<dbReference type="EMBL" id="QFNK01000131">
    <property type="protein sequence ID" value="PZO86096.1"/>
    <property type="molecule type" value="Genomic_DNA"/>
</dbReference>
<feature type="active site" evidence="13">
    <location>
        <position position="115"/>
    </location>
</feature>
<keyword evidence="10" id="KW-0573">Peptidoglycan synthesis</keyword>
<dbReference type="AlphaFoldDB" id="A0A2W4ZX84"/>
<comment type="pathway">
    <text evidence="2">Cell wall biogenesis; peptidoglycan biosynthesis.</text>
</comment>
<evidence type="ECO:0000256" key="11">
    <source>
        <dbReference type="ARBA" id="ARBA00023316"/>
    </source>
</evidence>
<keyword evidence="5 18" id="KW-0121">Carboxypeptidase</keyword>
<comment type="caution">
    <text evidence="18">The sequence shown here is derived from an EMBL/GenBank/DDBJ whole genome shotgun (WGS) entry which is preliminary data.</text>
</comment>
<evidence type="ECO:0000256" key="8">
    <source>
        <dbReference type="ARBA" id="ARBA00022801"/>
    </source>
</evidence>
<dbReference type="UniPathway" id="UPA00219"/>
<dbReference type="GO" id="GO:0071555">
    <property type="term" value="P:cell wall organization"/>
    <property type="evidence" value="ECO:0007669"/>
    <property type="project" value="UniProtKB-KW"/>
</dbReference>
<evidence type="ECO:0000256" key="12">
    <source>
        <dbReference type="ARBA" id="ARBA00034000"/>
    </source>
</evidence>
<evidence type="ECO:0000256" key="3">
    <source>
        <dbReference type="ARBA" id="ARBA00007164"/>
    </source>
</evidence>
<keyword evidence="7 16" id="KW-0732">Signal</keyword>
<dbReference type="Gene3D" id="3.40.710.10">
    <property type="entry name" value="DD-peptidase/beta-lactamase superfamily"/>
    <property type="match status" value="1"/>
</dbReference>
<dbReference type="SUPFAM" id="SSF56601">
    <property type="entry name" value="beta-lactamase/transpeptidase-like"/>
    <property type="match status" value="1"/>
</dbReference>
<keyword evidence="8" id="KW-0378">Hydrolase</keyword>
<dbReference type="Pfam" id="PF07943">
    <property type="entry name" value="PBP5_C"/>
    <property type="match status" value="1"/>
</dbReference>
<feature type="active site" description="Acyl-ester intermediate" evidence="13">
    <location>
        <position position="55"/>
    </location>
</feature>
<dbReference type="InterPro" id="IPR001967">
    <property type="entry name" value="Peptidase_S11_N"/>
</dbReference>
<evidence type="ECO:0000256" key="5">
    <source>
        <dbReference type="ARBA" id="ARBA00022645"/>
    </source>
</evidence>
<name>A0A2W4ZX84_9BACT</name>
<evidence type="ECO:0000313" key="19">
    <source>
        <dbReference type="Proteomes" id="UP000249557"/>
    </source>
</evidence>
<protein>
    <recommendedName>
        <fullName evidence="4">serine-type D-Ala-D-Ala carboxypeptidase</fullName>
        <ecNumber evidence="4">3.4.16.4</ecNumber>
    </recommendedName>
</protein>
<organism evidence="18 19">
    <name type="scientific">Micavibrio aeruginosavorus</name>
    <dbReference type="NCBI Taxonomy" id="349221"/>
    <lineage>
        <taxon>Bacteria</taxon>
        <taxon>Pseudomonadati</taxon>
        <taxon>Bdellovibrionota</taxon>
        <taxon>Bdellovibrionia</taxon>
        <taxon>Bdellovibrionales</taxon>
        <taxon>Pseudobdellovibrionaceae</taxon>
        <taxon>Micavibrio</taxon>
    </lineage>
</organism>
<feature type="signal peptide" evidence="16">
    <location>
        <begin position="1"/>
        <end position="19"/>
    </location>
</feature>
<evidence type="ECO:0000256" key="13">
    <source>
        <dbReference type="PIRSR" id="PIRSR618044-1"/>
    </source>
</evidence>
<evidence type="ECO:0000256" key="16">
    <source>
        <dbReference type="SAM" id="SignalP"/>
    </source>
</evidence>
<evidence type="ECO:0000256" key="10">
    <source>
        <dbReference type="ARBA" id="ARBA00022984"/>
    </source>
</evidence>
<evidence type="ECO:0000313" key="18">
    <source>
        <dbReference type="EMBL" id="PZO86096.1"/>
    </source>
</evidence>
<feature type="binding site" evidence="14">
    <location>
        <position position="217"/>
    </location>
    <ligand>
        <name>substrate</name>
    </ligand>
</feature>
<dbReference type="PANTHER" id="PTHR21581">
    <property type="entry name" value="D-ALANYL-D-ALANINE CARBOXYPEPTIDASE"/>
    <property type="match status" value="1"/>
</dbReference>
<comment type="similarity">
    <text evidence="3 15">Belongs to the peptidase S11 family.</text>
</comment>
<feature type="active site" description="Proton acceptor" evidence="13">
    <location>
        <position position="58"/>
    </location>
</feature>
<accession>A0A2W4ZX84</accession>
<dbReference type="SUPFAM" id="SSF69189">
    <property type="entry name" value="Penicillin-binding protein associated domain"/>
    <property type="match status" value="1"/>
</dbReference>
<keyword evidence="6" id="KW-0645">Protease</keyword>
<dbReference type="GO" id="GO:0009002">
    <property type="term" value="F:serine-type D-Ala-D-Ala carboxypeptidase activity"/>
    <property type="evidence" value="ECO:0007669"/>
    <property type="project" value="UniProtKB-EC"/>
</dbReference>
<dbReference type="InterPro" id="IPR012907">
    <property type="entry name" value="Peptidase_S11_C"/>
</dbReference>
<sequence>MRLILLTFLTFLIAAPAMADIIPFETVAREAYILDAETGQVLFDKAADERMPTSSMSKTMTIYLVFEALKNGKLTLDQELPVSEKAWRMQGSKMFVPLGGMVKVEDLIRGVIIQSGNDATIVLAEGLAGSEGEFAVAMNRKAKELGMVNSNFMNASGWPDPDHYSTCHDLAILAAALINDYPEYYKYYSEKDFVYNNIRQGNRNPLLYKNIGADGIKTGHTEVAGYGLMASGVRGGRRVIMVLNGMASMDERAQESTRLMEWALASFSNVTVFQPNTKVADASVLMGVEKSVPLIVERDLKITMPRMAESAMKATAVYKGPLEAPVKKGQEVGVVRVTLPNMSPIELPIVAAKDIPRLGFFPSVVEKARRIIFGDNAIQSIDAEQAVPMEGTVSQ</sequence>
<reference evidence="18 19" key="1">
    <citation type="submission" date="2017-08" db="EMBL/GenBank/DDBJ databases">
        <title>Infants hospitalized years apart are colonized by the same room-sourced microbial strains.</title>
        <authorList>
            <person name="Brooks B."/>
            <person name="Olm M.R."/>
            <person name="Firek B.A."/>
            <person name="Baker R."/>
            <person name="Thomas B.C."/>
            <person name="Morowitz M.J."/>
            <person name="Banfield J.F."/>
        </authorList>
    </citation>
    <scope>NUCLEOTIDE SEQUENCE [LARGE SCALE GENOMIC DNA]</scope>
    <source>
        <strain evidence="18">S2_018_000_R2_104</strain>
    </source>
</reference>
<evidence type="ECO:0000256" key="6">
    <source>
        <dbReference type="ARBA" id="ARBA00022670"/>
    </source>
</evidence>
<gene>
    <name evidence="18" type="ORF">DI626_06960</name>
</gene>
<dbReference type="Pfam" id="PF00768">
    <property type="entry name" value="Peptidase_S11"/>
    <property type="match status" value="1"/>
</dbReference>
<evidence type="ECO:0000256" key="15">
    <source>
        <dbReference type="RuleBase" id="RU004016"/>
    </source>
</evidence>
<proteinExistence type="inferred from homology"/>
<evidence type="ECO:0000256" key="14">
    <source>
        <dbReference type="PIRSR" id="PIRSR618044-2"/>
    </source>
</evidence>
<dbReference type="Proteomes" id="UP000249557">
    <property type="component" value="Unassembled WGS sequence"/>
</dbReference>
<keyword evidence="11" id="KW-0961">Cell wall biogenesis/degradation</keyword>
<keyword evidence="9" id="KW-0133">Cell shape</keyword>
<dbReference type="SMART" id="SM00936">
    <property type="entry name" value="PBP5_C"/>
    <property type="match status" value="1"/>
</dbReference>
<evidence type="ECO:0000259" key="17">
    <source>
        <dbReference type="SMART" id="SM00936"/>
    </source>
</evidence>
<evidence type="ECO:0000256" key="1">
    <source>
        <dbReference type="ARBA" id="ARBA00003217"/>
    </source>
</evidence>
<dbReference type="InterPro" id="IPR037167">
    <property type="entry name" value="Peptidase_S11_C_sf"/>
</dbReference>
<comment type="function">
    <text evidence="1">Removes C-terminal D-alanyl residues from sugar-peptide cell wall precursors.</text>
</comment>
<comment type="catalytic activity">
    <reaction evidence="12">
        <text>Preferential cleavage: (Ac)2-L-Lys-D-Ala-|-D-Ala. Also transpeptidation of peptidyl-alanyl moieties that are N-acyl substituents of D-alanine.</text>
        <dbReference type="EC" id="3.4.16.4"/>
    </reaction>
</comment>
<evidence type="ECO:0000256" key="2">
    <source>
        <dbReference type="ARBA" id="ARBA00004752"/>
    </source>
</evidence>
<dbReference type="PANTHER" id="PTHR21581:SF6">
    <property type="entry name" value="TRAFFICKING PROTEIN PARTICLE COMPLEX SUBUNIT 12"/>
    <property type="match status" value="1"/>
</dbReference>
<dbReference type="InterPro" id="IPR012338">
    <property type="entry name" value="Beta-lactam/transpept-like"/>
</dbReference>
<feature type="domain" description="Peptidase S11 D-Ala-D-Ala carboxypeptidase A C-terminal" evidence="17">
    <location>
        <begin position="267"/>
        <end position="357"/>
    </location>
</feature>
<feature type="chain" id="PRO_5016030393" description="serine-type D-Ala-D-Ala carboxypeptidase" evidence="16">
    <location>
        <begin position="20"/>
        <end position="395"/>
    </location>
</feature>
<dbReference type="GO" id="GO:0006508">
    <property type="term" value="P:proteolysis"/>
    <property type="evidence" value="ECO:0007669"/>
    <property type="project" value="UniProtKB-KW"/>
</dbReference>
<dbReference type="GO" id="GO:0008360">
    <property type="term" value="P:regulation of cell shape"/>
    <property type="evidence" value="ECO:0007669"/>
    <property type="project" value="UniProtKB-KW"/>
</dbReference>
<dbReference type="InterPro" id="IPR018044">
    <property type="entry name" value="Peptidase_S11"/>
</dbReference>
<dbReference type="PRINTS" id="PR00725">
    <property type="entry name" value="DADACBPTASE1"/>
</dbReference>
<dbReference type="InterPro" id="IPR015956">
    <property type="entry name" value="Peniciliin-bd_prot_C_sf"/>
</dbReference>
<evidence type="ECO:0000256" key="9">
    <source>
        <dbReference type="ARBA" id="ARBA00022960"/>
    </source>
</evidence>
<dbReference type="Gene3D" id="2.60.410.10">
    <property type="entry name" value="D-Ala-D-Ala carboxypeptidase, C-terminal domain"/>
    <property type="match status" value="1"/>
</dbReference>
<dbReference type="EC" id="3.4.16.4" evidence="4"/>